<dbReference type="EMBL" id="CP119908">
    <property type="protein sequence ID" value="WFD18014.1"/>
    <property type="molecule type" value="Genomic_DNA"/>
</dbReference>
<evidence type="ECO:0000313" key="2">
    <source>
        <dbReference type="EMBL" id="WFD18014.1"/>
    </source>
</evidence>
<dbReference type="Proteomes" id="UP001220961">
    <property type="component" value="Chromosome 1"/>
</dbReference>
<accession>A0AAF0E4I4</accession>
<reference evidence="2" key="1">
    <citation type="submission" date="2023-03" db="EMBL/GenBank/DDBJ databases">
        <title>Mating type loci evolution in Malassezia.</title>
        <authorList>
            <person name="Coelho M.A."/>
        </authorList>
    </citation>
    <scope>NUCLEOTIDE SEQUENCE</scope>
    <source>
        <strain evidence="2">CBS 10434</strain>
    </source>
</reference>
<feature type="transmembrane region" description="Helical" evidence="1">
    <location>
        <begin position="104"/>
        <end position="125"/>
    </location>
</feature>
<sequence length="213" mass="23221">MPRRPAQQAAPRCGGVWLLSLCVVLVVLFWHRDAQAPNVPAPNVPAAHTPSVPMAHTGPAGSSRLVSSAFQLRHGVPPPWDTRADEDRWRVGTRFASPVPRASLVARCVWAPVHVLVVRPVLWLARLFHTLLACLRAMAYVALAPVRSLCMAIYTITVAWPWQALKAMAPLLYQLYVLGGVAVLLGLGLGALSVVLLRGEHGLYTMRARRRGA</sequence>
<evidence type="ECO:0000313" key="3">
    <source>
        <dbReference type="Proteomes" id="UP001220961"/>
    </source>
</evidence>
<feature type="transmembrane region" description="Helical" evidence="1">
    <location>
        <begin position="172"/>
        <end position="197"/>
    </location>
</feature>
<name>A0AAF0E4I4_9BASI</name>
<feature type="transmembrane region" description="Helical" evidence="1">
    <location>
        <begin position="12"/>
        <end position="30"/>
    </location>
</feature>
<keyword evidence="1" id="KW-0472">Membrane</keyword>
<dbReference type="AlphaFoldDB" id="A0AAF0E4I4"/>
<keyword evidence="3" id="KW-1185">Reference proteome</keyword>
<proteinExistence type="predicted"/>
<organism evidence="2 3">
    <name type="scientific">Malassezia caprae</name>
    <dbReference type="NCBI Taxonomy" id="1381934"/>
    <lineage>
        <taxon>Eukaryota</taxon>
        <taxon>Fungi</taxon>
        <taxon>Dikarya</taxon>
        <taxon>Basidiomycota</taxon>
        <taxon>Ustilaginomycotina</taxon>
        <taxon>Malasseziomycetes</taxon>
        <taxon>Malasseziales</taxon>
        <taxon>Malasseziaceae</taxon>
        <taxon>Malassezia</taxon>
    </lineage>
</organism>
<gene>
    <name evidence="2" type="ORF">MCAP1_000226</name>
</gene>
<keyword evidence="1" id="KW-1133">Transmembrane helix</keyword>
<keyword evidence="1" id="KW-0812">Transmembrane</keyword>
<feature type="transmembrane region" description="Helical" evidence="1">
    <location>
        <begin position="137"/>
        <end position="160"/>
    </location>
</feature>
<protein>
    <submittedName>
        <fullName evidence="2">Uncharacterized protein</fullName>
    </submittedName>
</protein>
<evidence type="ECO:0000256" key="1">
    <source>
        <dbReference type="SAM" id="Phobius"/>
    </source>
</evidence>